<evidence type="ECO:0000313" key="5">
    <source>
        <dbReference type="Proteomes" id="UP000697710"/>
    </source>
</evidence>
<keyword evidence="3" id="KW-0998">Cell outer membrane</keyword>
<evidence type="ECO:0008006" key="6">
    <source>
        <dbReference type="Google" id="ProtNLM"/>
    </source>
</evidence>
<dbReference type="GO" id="GO:0009279">
    <property type="term" value="C:cell outer membrane"/>
    <property type="evidence" value="ECO:0007669"/>
    <property type="project" value="UniProtKB-SubCell"/>
</dbReference>
<keyword evidence="2" id="KW-0472">Membrane</keyword>
<comment type="subcellular location">
    <subcellularLocation>
        <location evidence="1">Cell outer membrane</location>
    </subcellularLocation>
</comment>
<organism evidence="4 5">
    <name type="scientific">Eiseniibacteriota bacterium</name>
    <dbReference type="NCBI Taxonomy" id="2212470"/>
    <lineage>
        <taxon>Bacteria</taxon>
        <taxon>Candidatus Eiseniibacteriota</taxon>
    </lineage>
</organism>
<reference evidence="4" key="1">
    <citation type="submission" date="2020-04" db="EMBL/GenBank/DDBJ databases">
        <authorList>
            <person name="Zhang T."/>
        </authorList>
    </citation>
    <scope>NUCLEOTIDE SEQUENCE</scope>
    <source>
        <strain evidence="4">HKST-UBA01</strain>
    </source>
</reference>
<dbReference type="Proteomes" id="UP000697710">
    <property type="component" value="Unassembled WGS sequence"/>
</dbReference>
<accession>A0A956RQS7</accession>
<name>A0A956RQS7_UNCEI</name>
<dbReference type="AlphaFoldDB" id="A0A956RQS7"/>
<dbReference type="Gene3D" id="2.40.170.20">
    <property type="entry name" value="TonB-dependent receptor, beta-barrel domain"/>
    <property type="match status" value="1"/>
</dbReference>
<reference evidence="4" key="2">
    <citation type="journal article" date="2021" name="Microbiome">
        <title>Successional dynamics and alternative stable states in a saline activated sludge microbial community over 9 years.</title>
        <authorList>
            <person name="Wang Y."/>
            <person name="Ye J."/>
            <person name="Ju F."/>
            <person name="Liu L."/>
            <person name="Boyd J.A."/>
            <person name="Deng Y."/>
            <person name="Parks D.H."/>
            <person name="Jiang X."/>
            <person name="Yin X."/>
            <person name="Woodcroft B.J."/>
            <person name="Tyson G.W."/>
            <person name="Hugenholtz P."/>
            <person name="Polz M.F."/>
            <person name="Zhang T."/>
        </authorList>
    </citation>
    <scope>NUCLEOTIDE SEQUENCE</scope>
    <source>
        <strain evidence="4">HKST-UBA01</strain>
    </source>
</reference>
<evidence type="ECO:0000313" key="4">
    <source>
        <dbReference type="EMBL" id="MCA9730016.1"/>
    </source>
</evidence>
<evidence type="ECO:0000256" key="3">
    <source>
        <dbReference type="ARBA" id="ARBA00023237"/>
    </source>
</evidence>
<feature type="non-terminal residue" evidence="4">
    <location>
        <position position="1"/>
    </location>
</feature>
<comment type="caution">
    <text evidence="4">The sequence shown here is derived from an EMBL/GenBank/DDBJ whole genome shotgun (WGS) entry which is preliminary data.</text>
</comment>
<evidence type="ECO:0000256" key="2">
    <source>
        <dbReference type="ARBA" id="ARBA00023136"/>
    </source>
</evidence>
<sequence length="220" mass="24626">QYTDVVFATRTPTAAEILTGSRDTPPSSLEQRELEISLDLQLTAALTGQTSVVWSRTTADQIAGETREVPWSRRGYLRSWLVWRGGHGLSSTLSWSWDSGRPYDLCLIGRGCASWQRIRGRLPSQTQTDWAGAWETRFAGTDWELSLEIHNVLDQRPPSYDFSAFPMGITADNFLAYWDETGETDGYLIDNGNARVARGVHNPQTRVLGRTMLAAVGVRF</sequence>
<dbReference type="EMBL" id="JAGQHR010000943">
    <property type="protein sequence ID" value="MCA9730016.1"/>
    <property type="molecule type" value="Genomic_DNA"/>
</dbReference>
<proteinExistence type="predicted"/>
<gene>
    <name evidence="4" type="ORF">KC729_20195</name>
</gene>
<protein>
    <recommendedName>
        <fullName evidence="6">TonB-dependent receptor</fullName>
    </recommendedName>
</protein>
<dbReference type="SUPFAM" id="SSF56935">
    <property type="entry name" value="Porins"/>
    <property type="match status" value="1"/>
</dbReference>
<dbReference type="InterPro" id="IPR036942">
    <property type="entry name" value="Beta-barrel_TonB_sf"/>
</dbReference>
<evidence type="ECO:0000256" key="1">
    <source>
        <dbReference type="ARBA" id="ARBA00004442"/>
    </source>
</evidence>